<proteinExistence type="predicted"/>
<sequence length="128" mass="14591">MKLPNMLVVMSACQSALADLKNDSNTAELNRLLSYSYHYGPAMGCYKGKLEDSFVVQVDDFREVGHLVELAERFKQESILLVDSRDKAFLYVLGTKEMRPLGPLYQTDRIPESADAFTLYNGLYYYTI</sequence>
<evidence type="ECO:0000313" key="1">
    <source>
        <dbReference type="EMBL" id="QGF20952.1"/>
    </source>
</evidence>
<protein>
    <submittedName>
        <fullName evidence="1">Uncharacterized protein</fullName>
    </submittedName>
</protein>
<keyword evidence="2" id="KW-1185">Reference proteome</keyword>
<dbReference type="Proteomes" id="UP000355922">
    <property type="component" value="Segment"/>
</dbReference>
<dbReference type="InterPro" id="IPR057548">
    <property type="entry name" value="S-AdoMet_lyase-like"/>
</dbReference>
<evidence type="ECO:0000313" key="2">
    <source>
        <dbReference type="Proteomes" id="UP000355922"/>
    </source>
</evidence>
<dbReference type="Pfam" id="PF23780">
    <property type="entry name" value="S-AdoMet_lyase"/>
    <property type="match status" value="1"/>
</dbReference>
<name>A0A5Q2F3D9_9CAUD</name>
<reference evidence="1 2" key="1">
    <citation type="submission" date="2019-09" db="EMBL/GenBank/DDBJ databases">
        <authorList>
            <person name="Zaczek-Moczydlowska M."/>
        </authorList>
    </citation>
    <scope>NUCLEOTIDE SEQUENCE [LARGE SCALE GENOMIC DNA]</scope>
</reference>
<dbReference type="EMBL" id="MN509793">
    <property type="protein sequence ID" value="QGF20952.1"/>
    <property type="molecule type" value="Genomic_DNA"/>
</dbReference>
<gene>
    <name evidence="1" type="ORF">MA13_gp08</name>
</gene>
<accession>A0A5Q2F3D9</accession>
<organism evidence="1 2">
    <name type="scientific">Pectobacterium phage MA13</name>
    <dbReference type="NCBI Taxonomy" id="2662284"/>
    <lineage>
        <taxon>Viruses</taxon>
        <taxon>Duplodnaviria</taxon>
        <taxon>Heunggongvirae</taxon>
        <taxon>Uroviricota</taxon>
        <taxon>Caudoviricetes</taxon>
        <taxon>Autographivirales</taxon>
        <taxon>Autonotataviridae</taxon>
        <taxon>Melnykvirinae</taxon>
        <taxon>Daeravirus</taxon>
        <taxon>Daeravirus MA13</taxon>
    </lineage>
</organism>